<evidence type="ECO:0008006" key="4">
    <source>
        <dbReference type="Google" id="ProtNLM"/>
    </source>
</evidence>
<proteinExistence type="predicted"/>
<feature type="compositionally biased region" description="Low complexity" evidence="1">
    <location>
        <begin position="7"/>
        <end position="16"/>
    </location>
</feature>
<evidence type="ECO:0000256" key="1">
    <source>
        <dbReference type="SAM" id="MobiDB-lite"/>
    </source>
</evidence>
<keyword evidence="3" id="KW-1185">Reference proteome</keyword>
<feature type="compositionally biased region" description="Gly residues" evidence="1">
    <location>
        <begin position="712"/>
        <end position="722"/>
    </location>
</feature>
<comment type="caution">
    <text evidence="2">The sequence shown here is derived from an EMBL/GenBank/DDBJ whole genome shotgun (WGS) entry which is preliminary data.</text>
</comment>
<name>A0ABU2G4F3_9EURY</name>
<evidence type="ECO:0000313" key="3">
    <source>
        <dbReference type="Proteomes" id="UP001254813"/>
    </source>
</evidence>
<gene>
    <name evidence="2" type="ORF">NDI79_13380</name>
</gene>
<dbReference type="EMBL" id="JAMQOQ010000003">
    <property type="protein sequence ID" value="MDS0295168.1"/>
    <property type="molecule type" value="Genomic_DNA"/>
</dbReference>
<reference evidence="2 3" key="1">
    <citation type="submission" date="2022-06" db="EMBL/GenBank/DDBJ databases">
        <title>Halogeometricum sp. a new haloarchaeum isolate from saline soil.</title>
        <authorList>
            <person name="Strakova D."/>
            <person name="Galisteo C."/>
            <person name="Sanchez-Porro C."/>
            <person name="Ventosa A."/>
        </authorList>
    </citation>
    <scope>NUCLEOTIDE SEQUENCE [LARGE SCALE GENOMIC DNA]</scope>
    <source>
        <strain evidence="3">S3BR25-2</strain>
    </source>
</reference>
<dbReference type="RefSeq" id="WP_310929028.1">
    <property type="nucleotide sequence ID" value="NZ_JAMQOQ010000003.1"/>
</dbReference>
<protein>
    <recommendedName>
        <fullName evidence="4">Right handed beta helix region</fullName>
    </recommendedName>
</protein>
<accession>A0ABU2G4F3</accession>
<dbReference type="InterPro" id="IPR006311">
    <property type="entry name" value="TAT_signal"/>
</dbReference>
<evidence type="ECO:0000313" key="2">
    <source>
        <dbReference type="EMBL" id="MDS0295168.1"/>
    </source>
</evidence>
<dbReference type="InterPro" id="IPR011050">
    <property type="entry name" value="Pectin_lyase_fold/virulence"/>
</dbReference>
<dbReference type="SUPFAM" id="SSF51126">
    <property type="entry name" value="Pectin lyase-like"/>
    <property type="match status" value="1"/>
</dbReference>
<feature type="region of interest" description="Disordered" evidence="1">
    <location>
        <begin position="1"/>
        <end position="23"/>
    </location>
</feature>
<sequence length="817" mass="85691">MAENPIEPSTESPTEPAGAHTGSKLLGRRGVLRLGAATAAVAATGVGSAAAAGGHTYEGISFDRKVNAVDDLGLDPNEGALVDDTLGAVPSGTLVEFPTGRYRIDSCWIRSSNVGLVAADGANPVFVPAKPQSESESWTILMKTGGDHVFSGFEFDYTREGYGGTLIVIAERGDYYIGDVHVKGVVGHSCEGLSTAVEDPNGTGVIERFYARDGSTYDSASHGLFVGLKHAGKLYIRDCEVWNWTDNGVYASSPGYIGSYRGTTDSDRGDGEVHIEGGVFKNNNISNVRIGSTNSSVKGAVIHNEKNISADSWDSREYDIMPRSGTEPEPVVNSRGIWLAGRTNLLVEDCDIRMDTGISSGAIIAKGATGNCTIRNTRVQVNTTDVLNPIVVAEPSIDWPDTAYTFENVSVTGVGGGRKIAVEVTGRPGTSIRNCCISVDGADQNGIKFIDTSSGVVADTNIGVDGRSTLFQNSTISTSNVSTAYACPIPDLSGSGANYGGSKELPYTLTVRGTGAPLDYRVVTTDGINQGSHIVDEDVPTVVEGSLDADDQEDWFWFAGEVTEVSLSDEAKLFVEGEPVDPADYAPADAGGDGGDGSTDGDAGEGSDADGGAVDAPEIIRFDGTRKLTDTTTVRSTGAPLDYRIVTTSGINQGSHIVENEVSTVVEGSLGENDEDWFWFAGEIVSVELSDDAKFFVNGEELDPGEYAPADGGDGFGDGSTDGGSEEGSTLEHVIYVDGSATRNTSHYSFTVTGDVERSAELSVVPADAPAGDLKTDEVLDGRVEGTVTEGVDAYRFSGSITQFDITGFAVVDFENR</sequence>
<dbReference type="PROSITE" id="PS51318">
    <property type="entry name" value="TAT"/>
    <property type="match status" value="1"/>
</dbReference>
<feature type="region of interest" description="Disordered" evidence="1">
    <location>
        <begin position="704"/>
        <end position="728"/>
    </location>
</feature>
<organism evidence="2 3">
    <name type="scientific">Halogeometricum luteum</name>
    <dbReference type="NCBI Taxonomy" id="2950537"/>
    <lineage>
        <taxon>Archaea</taxon>
        <taxon>Methanobacteriati</taxon>
        <taxon>Methanobacteriota</taxon>
        <taxon>Stenosarchaea group</taxon>
        <taxon>Halobacteria</taxon>
        <taxon>Halobacteriales</taxon>
        <taxon>Haloferacaceae</taxon>
        <taxon>Halogeometricum</taxon>
    </lineage>
</organism>
<feature type="region of interest" description="Disordered" evidence="1">
    <location>
        <begin position="579"/>
        <end position="614"/>
    </location>
</feature>
<dbReference type="Proteomes" id="UP001254813">
    <property type="component" value="Unassembled WGS sequence"/>
</dbReference>